<dbReference type="RefSeq" id="WP_235183215.1">
    <property type="nucleotide sequence ID" value="NZ_JHAC01000031.1"/>
</dbReference>
<dbReference type="STRING" id="1476583.DEIPH_ctg031orf0056"/>
<organism evidence="1 2">
    <name type="scientific">Deinococcus phoenicis</name>
    <dbReference type="NCBI Taxonomy" id="1476583"/>
    <lineage>
        <taxon>Bacteria</taxon>
        <taxon>Thermotogati</taxon>
        <taxon>Deinococcota</taxon>
        <taxon>Deinococci</taxon>
        <taxon>Deinococcales</taxon>
        <taxon>Deinococcaceae</taxon>
        <taxon>Deinococcus</taxon>
    </lineage>
</organism>
<evidence type="ECO:0000313" key="1">
    <source>
        <dbReference type="EMBL" id="EYB67912.1"/>
    </source>
</evidence>
<dbReference type="PATRIC" id="fig|1476583.3.peg.2013"/>
<dbReference type="AlphaFoldDB" id="A0A016QPT6"/>
<sequence>MLPAASASPPTSSSPLAEDLANSALARPLDFCVPSNRFVVVGAVASVLAARLSGRAWGAALGVGAAGFLGWSTARELDPDHPDTANAALPLAALTALLGGSPDLPAGLGVLSGLRTLAATVGKPPSALDVAALAGQAALSAWAGARVAALVPGAALALSAQRADSWQASWQAAGLAGAAALLPGSRRGEGRSVPADLLALAGLGLAGVLAAPEGVHSRLDRAPARVSAERVRLARLLALGTLGAGCWPGRRGPSRRWPPPC</sequence>
<accession>A0A016QPT6</accession>
<gene>
    <name evidence="1" type="ORF">DEIPH_ctg031orf0056</name>
</gene>
<reference evidence="1 2" key="1">
    <citation type="submission" date="2014-03" db="EMBL/GenBank/DDBJ databases">
        <title>Draft genome sequence of Deinococcus phoenicis 1P10ME.</title>
        <authorList>
            <person name="Stepanov V.G."/>
            <person name="Vaishampayan P."/>
            <person name="Venkateswaran K."/>
            <person name="Fox G.E."/>
        </authorList>
    </citation>
    <scope>NUCLEOTIDE SEQUENCE [LARGE SCALE GENOMIC DNA]</scope>
    <source>
        <strain evidence="1 2">1P10ME</strain>
    </source>
</reference>
<evidence type="ECO:0000313" key="2">
    <source>
        <dbReference type="Proteomes" id="UP000020492"/>
    </source>
</evidence>
<dbReference type="EMBL" id="JHAC01000031">
    <property type="protein sequence ID" value="EYB67912.1"/>
    <property type="molecule type" value="Genomic_DNA"/>
</dbReference>
<name>A0A016QPT6_9DEIO</name>
<dbReference type="eggNOG" id="ENOG5033ATA">
    <property type="taxonomic scope" value="Bacteria"/>
</dbReference>
<keyword evidence="2" id="KW-1185">Reference proteome</keyword>
<protein>
    <submittedName>
        <fullName evidence="1">Uncharacterized protein</fullName>
    </submittedName>
</protein>
<dbReference type="Proteomes" id="UP000020492">
    <property type="component" value="Unassembled WGS sequence"/>
</dbReference>
<proteinExistence type="predicted"/>
<comment type="caution">
    <text evidence="1">The sequence shown here is derived from an EMBL/GenBank/DDBJ whole genome shotgun (WGS) entry which is preliminary data.</text>
</comment>